<sequence>MRLLILGGTVFLGHAIAAEAVRRGHDVTCVARGSTNGAPAPLIRIDRDDPDGLAPLAGEHFDAVIDLAKMSYPHVRRAVETIRTDHWSFVSSISVYAEHVTGRVDDPVFEPVESANDPENYGAIKVASENAVRTVWGSDAFIVRAGLITGHGDVSDRFGYWPARLADTGQVVVPDALDQPAHYIDVADLATWILAGAEQRLGGTFNAAGLPTPLGSLLAEIASVAGGDGELVPVAPDKLVELGVQYWAGPKSLPLWPPPGHIIGANWDVRPAIDAGLRYRPAVDAIASALAYERSLGLDRPRNAGLTRTEEAEVLSLN</sequence>
<comment type="caution">
    <text evidence="2">The sequence shown here is derived from an EMBL/GenBank/DDBJ whole genome shotgun (WGS) entry which is preliminary data.</text>
</comment>
<dbReference type="EMBL" id="SLWS01000001">
    <property type="protein sequence ID" value="TCO64976.1"/>
    <property type="molecule type" value="Genomic_DNA"/>
</dbReference>
<dbReference type="InterPro" id="IPR036291">
    <property type="entry name" value="NAD(P)-bd_dom_sf"/>
</dbReference>
<evidence type="ECO:0000259" key="1">
    <source>
        <dbReference type="Pfam" id="PF01370"/>
    </source>
</evidence>
<organism evidence="2 3">
    <name type="scientific">Actinocrispum wychmicini</name>
    <dbReference type="NCBI Taxonomy" id="1213861"/>
    <lineage>
        <taxon>Bacteria</taxon>
        <taxon>Bacillati</taxon>
        <taxon>Actinomycetota</taxon>
        <taxon>Actinomycetes</taxon>
        <taxon>Pseudonocardiales</taxon>
        <taxon>Pseudonocardiaceae</taxon>
        <taxon>Actinocrispum</taxon>
    </lineage>
</organism>
<evidence type="ECO:0000313" key="3">
    <source>
        <dbReference type="Proteomes" id="UP000295680"/>
    </source>
</evidence>
<dbReference type="Proteomes" id="UP000295680">
    <property type="component" value="Unassembled WGS sequence"/>
</dbReference>
<dbReference type="SUPFAM" id="SSF51735">
    <property type="entry name" value="NAD(P)-binding Rossmann-fold domains"/>
    <property type="match status" value="1"/>
</dbReference>
<dbReference type="OrthoDB" id="7941246at2"/>
<feature type="domain" description="NAD-dependent epimerase/dehydratase" evidence="1">
    <location>
        <begin position="4"/>
        <end position="207"/>
    </location>
</feature>
<name>A0A4R2K567_9PSEU</name>
<reference evidence="2 3" key="1">
    <citation type="submission" date="2019-03" db="EMBL/GenBank/DDBJ databases">
        <title>Genomic Encyclopedia of Type Strains, Phase IV (KMG-IV): sequencing the most valuable type-strain genomes for metagenomic binning, comparative biology and taxonomic classification.</title>
        <authorList>
            <person name="Goeker M."/>
        </authorList>
    </citation>
    <scope>NUCLEOTIDE SEQUENCE [LARGE SCALE GENOMIC DNA]</scope>
    <source>
        <strain evidence="2 3">DSM 45934</strain>
    </source>
</reference>
<dbReference type="InterPro" id="IPR001509">
    <property type="entry name" value="Epimerase_deHydtase"/>
</dbReference>
<accession>A0A4R2K567</accession>
<protein>
    <submittedName>
        <fullName evidence="2">Nucleoside-diphosphate-sugar epimerase</fullName>
    </submittedName>
</protein>
<keyword evidence="3" id="KW-1185">Reference proteome</keyword>
<evidence type="ECO:0000313" key="2">
    <source>
        <dbReference type="EMBL" id="TCO64976.1"/>
    </source>
</evidence>
<gene>
    <name evidence="2" type="ORF">EV192_101760</name>
</gene>
<dbReference type="AlphaFoldDB" id="A0A4R2K567"/>
<dbReference type="RefSeq" id="WP_132111071.1">
    <property type="nucleotide sequence ID" value="NZ_SLWS01000001.1"/>
</dbReference>
<proteinExistence type="predicted"/>
<dbReference type="Gene3D" id="3.40.50.720">
    <property type="entry name" value="NAD(P)-binding Rossmann-like Domain"/>
    <property type="match status" value="1"/>
</dbReference>
<dbReference type="Pfam" id="PF01370">
    <property type="entry name" value="Epimerase"/>
    <property type="match status" value="1"/>
</dbReference>